<accession>A0AAV4DX67</accession>
<keyword evidence="2" id="KW-1185">Reference proteome</keyword>
<comment type="caution">
    <text evidence="1">The sequence shown here is derived from an EMBL/GenBank/DDBJ whole genome shotgun (WGS) entry which is preliminary data.</text>
</comment>
<dbReference type="Proteomes" id="UP000735302">
    <property type="component" value="Unassembled WGS sequence"/>
</dbReference>
<organism evidence="1 2">
    <name type="scientific">Plakobranchus ocellatus</name>
    <dbReference type="NCBI Taxonomy" id="259542"/>
    <lineage>
        <taxon>Eukaryota</taxon>
        <taxon>Metazoa</taxon>
        <taxon>Spiralia</taxon>
        <taxon>Lophotrochozoa</taxon>
        <taxon>Mollusca</taxon>
        <taxon>Gastropoda</taxon>
        <taxon>Heterobranchia</taxon>
        <taxon>Euthyneura</taxon>
        <taxon>Panpulmonata</taxon>
        <taxon>Sacoglossa</taxon>
        <taxon>Placobranchoidea</taxon>
        <taxon>Plakobranchidae</taxon>
        <taxon>Plakobranchus</taxon>
    </lineage>
</organism>
<evidence type="ECO:0000313" key="1">
    <source>
        <dbReference type="EMBL" id="GFO48421.1"/>
    </source>
</evidence>
<dbReference type="AlphaFoldDB" id="A0AAV4DX67"/>
<reference evidence="1 2" key="1">
    <citation type="journal article" date="2021" name="Elife">
        <title>Chloroplast acquisition without the gene transfer in kleptoplastic sea slugs, Plakobranchus ocellatus.</title>
        <authorList>
            <person name="Maeda T."/>
            <person name="Takahashi S."/>
            <person name="Yoshida T."/>
            <person name="Shimamura S."/>
            <person name="Takaki Y."/>
            <person name="Nagai Y."/>
            <person name="Toyoda A."/>
            <person name="Suzuki Y."/>
            <person name="Arimoto A."/>
            <person name="Ishii H."/>
            <person name="Satoh N."/>
            <person name="Nishiyama T."/>
            <person name="Hasebe M."/>
            <person name="Maruyama T."/>
            <person name="Minagawa J."/>
            <person name="Obokata J."/>
            <person name="Shigenobu S."/>
        </authorList>
    </citation>
    <scope>NUCLEOTIDE SEQUENCE [LARGE SCALE GENOMIC DNA]</scope>
</reference>
<proteinExistence type="predicted"/>
<sequence>MVNLSVASNSTNRTKWVARSLKDPATIKMARKAMTNTPECRMPKTIRTLLLIPRRLDQAWNSNLISQLVQGQ</sequence>
<protein>
    <submittedName>
        <fullName evidence="1">Uncharacterized protein</fullName>
    </submittedName>
</protein>
<evidence type="ECO:0000313" key="2">
    <source>
        <dbReference type="Proteomes" id="UP000735302"/>
    </source>
</evidence>
<gene>
    <name evidence="1" type="ORF">PoB_007492600</name>
</gene>
<dbReference type="EMBL" id="BLXT01008389">
    <property type="protein sequence ID" value="GFO48421.1"/>
    <property type="molecule type" value="Genomic_DNA"/>
</dbReference>
<name>A0AAV4DX67_9GAST</name>